<keyword evidence="1" id="KW-0175">Coiled coil</keyword>
<keyword evidence="2" id="KW-0472">Membrane</keyword>
<dbReference type="EMBL" id="OENE01000035">
    <property type="protein sequence ID" value="SOU89444.1"/>
    <property type="molecule type" value="Genomic_DNA"/>
</dbReference>
<organism evidence="3 4">
    <name type="scientific">Tenacibaculum finnmarkense genomovar ulcerans</name>
    <dbReference type="NCBI Taxonomy" id="2781388"/>
    <lineage>
        <taxon>Bacteria</taxon>
        <taxon>Pseudomonadati</taxon>
        <taxon>Bacteroidota</taxon>
        <taxon>Flavobacteriia</taxon>
        <taxon>Flavobacteriales</taxon>
        <taxon>Flavobacteriaceae</taxon>
        <taxon>Tenacibaculum</taxon>
        <taxon>Tenacibaculum finnmarkense</taxon>
    </lineage>
</organism>
<dbReference type="Proteomes" id="UP000490060">
    <property type="component" value="Unassembled WGS sequence"/>
</dbReference>
<keyword evidence="2" id="KW-1133">Transmembrane helix</keyword>
<proteinExistence type="predicted"/>
<name>A0A2I2MBZ2_9FLAO</name>
<dbReference type="RefSeq" id="WP_172505686.1">
    <property type="nucleotide sequence ID" value="NZ_OENE01000035.1"/>
</dbReference>
<evidence type="ECO:0000256" key="2">
    <source>
        <dbReference type="SAM" id="Phobius"/>
    </source>
</evidence>
<feature type="transmembrane region" description="Helical" evidence="2">
    <location>
        <begin position="211"/>
        <end position="227"/>
    </location>
</feature>
<evidence type="ECO:0000313" key="4">
    <source>
        <dbReference type="Proteomes" id="UP000490060"/>
    </source>
</evidence>
<evidence type="ECO:0000256" key="1">
    <source>
        <dbReference type="SAM" id="Coils"/>
    </source>
</evidence>
<evidence type="ECO:0000313" key="3">
    <source>
        <dbReference type="EMBL" id="SOU89444.1"/>
    </source>
</evidence>
<accession>A0A2I2MBZ2</accession>
<protein>
    <submittedName>
        <fullName evidence="3">Uncharacterized protein</fullName>
    </submittedName>
</protein>
<reference evidence="3 4" key="1">
    <citation type="submission" date="2017-11" db="EMBL/GenBank/DDBJ databases">
        <authorList>
            <person name="Duchaud E."/>
        </authorList>
    </citation>
    <scope>NUCLEOTIDE SEQUENCE [LARGE SCALE GENOMIC DNA]</scope>
    <source>
        <strain evidence="3 4">TNO010</strain>
    </source>
</reference>
<gene>
    <name evidence="3" type="ORF">TNO010_400019</name>
</gene>
<keyword evidence="2" id="KW-0812">Transmembrane</keyword>
<feature type="coiled-coil region" evidence="1">
    <location>
        <begin position="94"/>
        <end position="128"/>
    </location>
</feature>
<sequence>MNCNKNSGSESAQLSGWCSSSKIAGRLEGKTRDVLGRKRTADAKYKALETGAEANQWANLEKEVERTGRIIKKLQVELQQEQTIAESLGLGAFCKKAKRRRKHAETALQSAENSLGKVQGRINILKQKQTLGIDRANEILASNSTITSSIKTQIQAVKTKIANYKIERDNIKKAKIAATKTAQTASNMVSINSAKKMNTAGFGSFLSKENLPLIIGGALLFGGVAYFKNKNSPVKKVVA</sequence>
<dbReference type="AlphaFoldDB" id="A0A2I2MBZ2"/>